<name>A0A5D0IU62_9FLAO</name>
<dbReference type="EMBL" id="VSDQ01000332">
    <property type="protein sequence ID" value="TYA86748.1"/>
    <property type="molecule type" value="Genomic_DNA"/>
</dbReference>
<protein>
    <submittedName>
        <fullName evidence="1">Cell envelope biogenesis protein OmpA</fullName>
    </submittedName>
</protein>
<evidence type="ECO:0000313" key="1">
    <source>
        <dbReference type="EMBL" id="TYA86748.1"/>
    </source>
</evidence>
<proteinExistence type="predicted"/>
<dbReference type="AlphaFoldDB" id="A0A5D0IU62"/>
<reference evidence="1 2" key="1">
    <citation type="submission" date="2019-08" db="EMBL/GenBank/DDBJ databases">
        <title>Seonamhaeicola sediminis sp. nov., isolated from marine sediment.</title>
        <authorList>
            <person name="Cao W.R."/>
        </authorList>
    </citation>
    <scope>NUCLEOTIDE SEQUENCE [LARGE SCALE GENOMIC DNA]</scope>
    <source>
        <strain evidence="1 2">B011</strain>
    </source>
</reference>
<comment type="caution">
    <text evidence="1">The sequence shown here is derived from an EMBL/GenBank/DDBJ whole genome shotgun (WGS) entry which is preliminary data.</text>
</comment>
<evidence type="ECO:0000313" key="2">
    <source>
        <dbReference type="Proteomes" id="UP000323930"/>
    </source>
</evidence>
<keyword evidence="2" id="KW-1185">Reference proteome</keyword>
<dbReference type="RefSeq" id="WP_148540173.1">
    <property type="nucleotide sequence ID" value="NZ_VSDQ01000332.1"/>
</dbReference>
<accession>A0A5D0IU62</accession>
<dbReference type="Proteomes" id="UP000323930">
    <property type="component" value="Unassembled WGS sequence"/>
</dbReference>
<dbReference type="OrthoDB" id="5347798at2"/>
<gene>
    <name evidence="1" type="ORF">FUA24_04250</name>
</gene>
<organism evidence="1 2">
    <name type="scientific">Seonamhaeicola marinus</name>
    <dbReference type="NCBI Taxonomy" id="1912246"/>
    <lineage>
        <taxon>Bacteria</taxon>
        <taxon>Pseudomonadati</taxon>
        <taxon>Bacteroidota</taxon>
        <taxon>Flavobacteriia</taxon>
        <taxon>Flavobacteriales</taxon>
        <taxon>Flavobacteriaceae</taxon>
    </lineage>
</organism>
<sequence>MGEEKKLILLKELLLTDDRTLVNSLQSRIKELESIIEKQEKLSKKINPIIDDKLNAYSKEIPKKLGPTITKSLKNEIENSKDRVVDALYPIIGKMIKKYIKREFKVLSEKITQQLQKSFSFKNWSRKFKAKFSGIKEESLVINDLALTEIQEVFIINKESGILLANFSKTNTIDKEVLSAMLTAIKSFVEEALKLDQEDLESIEYGTYNIHLQNFGSFYVAVVLHGVSDNIYKNKLETKLYSFAEKHLTNKNPNTNLSEKLAKYFKDDNI</sequence>